<keyword evidence="3" id="KW-1185">Reference proteome</keyword>
<evidence type="ECO:0008006" key="4">
    <source>
        <dbReference type="Google" id="ProtNLM"/>
    </source>
</evidence>
<keyword evidence="1" id="KW-0472">Membrane</keyword>
<proteinExistence type="predicted"/>
<accession>A0A197ZZ29</accession>
<reference evidence="2 3" key="1">
    <citation type="submission" date="2016-05" db="EMBL/GenBank/DDBJ databases">
        <title>Paenibacillus sp. 1ZS3-15 nov., isolated from the rhizosphere soil.</title>
        <authorList>
            <person name="Zhang X.X."/>
            <person name="Zhang J."/>
        </authorList>
    </citation>
    <scope>NUCLEOTIDE SEQUENCE [LARGE SCALE GENOMIC DNA]</scope>
    <source>
        <strain evidence="2 3">1ZS3-15</strain>
    </source>
</reference>
<dbReference type="RefSeq" id="WP_068669382.1">
    <property type="nucleotide sequence ID" value="NZ_LYPB01000089.1"/>
</dbReference>
<feature type="transmembrane region" description="Helical" evidence="1">
    <location>
        <begin position="12"/>
        <end position="31"/>
    </location>
</feature>
<evidence type="ECO:0000313" key="2">
    <source>
        <dbReference type="EMBL" id="OAS14464.1"/>
    </source>
</evidence>
<dbReference type="STRING" id="1850517.A8708_33730"/>
<gene>
    <name evidence="2" type="ORF">A8708_33730</name>
</gene>
<name>A0A197ZZ29_9BACL</name>
<dbReference type="AlphaFoldDB" id="A0A197ZZ29"/>
<dbReference type="EMBL" id="LYPB01000089">
    <property type="protein sequence ID" value="OAS14464.1"/>
    <property type="molecule type" value="Genomic_DNA"/>
</dbReference>
<evidence type="ECO:0000313" key="3">
    <source>
        <dbReference type="Proteomes" id="UP000078454"/>
    </source>
</evidence>
<keyword evidence="1" id="KW-0812">Transmembrane</keyword>
<evidence type="ECO:0000256" key="1">
    <source>
        <dbReference type="SAM" id="Phobius"/>
    </source>
</evidence>
<dbReference type="Proteomes" id="UP000078454">
    <property type="component" value="Unassembled WGS sequence"/>
</dbReference>
<comment type="caution">
    <text evidence="2">The sequence shown here is derived from an EMBL/GenBank/DDBJ whole genome shotgun (WGS) entry which is preliminary data.</text>
</comment>
<organism evidence="2 3">
    <name type="scientific">Paenibacillus oryzisoli</name>
    <dbReference type="NCBI Taxonomy" id="1850517"/>
    <lineage>
        <taxon>Bacteria</taxon>
        <taxon>Bacillati</taxon>
        <taxon>Bacillota</taxon>
        <taxon>Bacilli</taxon>
        <taxon>Bacillales</taxon>
        <taxon>Paenibacillaceae</taxon>
        <taxon>Paenibacillus</taxon>
    </lineage>
</organism>
<dbReference type="OrthoDB" id="2537745at2"/>
<protein>
    <recommendedName>
        <fullName evidence="4">SGNH hydrolase-type esterase domain-containing protein</fullName>
    </recommendedName>
</protein>
<keyword evidence="1" id="KW-1133">Transmembrane helix</keyword>
<sequence>MKATAAFLKKNSFALGLLFAIVVSDLLISWWNPMASSRRFYKNDFTKTLYHHSWSHTGPVFFGNSAVTGAYIEEKSDAHLVEMGLSYGKLTDLKGILKDNLYQVQEELVIGIDVHTMLDPLETDPTYQWFKPWYQPYVYTYRDYFRDSGVEFARNLSKGSLAFEPRWIDKELYPGRKDDAALKLKWDDYDKRFGAMTLKDFQDNLDALQWVIQYADEHELALRVIWMPWNKGYADPPYVASLKEAVNTQLKAANVPTLDLMHTYDPRYFHDLVHLNREDGAPLFTKEVDTWLNSLGKPAKSSSTS</sequence>